<feature type="compositionally biased region" description="Polar residues" evidence="1">
    <location>
        <begin position="755"/>
        <end position="777"/>
    </location>
</feature>
<dbReference type="GO" id="GO:0005096">
    <property type="term" value="F:GTPase activator activity"/>
    <property type="evidence" value="ECO:0007669"/>
    <property type="project" value="InterPro"/>
</dbReference>
<dbReference type="InterPro" id="IPR034586">
    <property type="entry name" value="Bfa1/Byr4"/>
</dbReference>
<gene>
    <name evidence="2" type="ORF">BOTBODRAFT_176062</name>
</gene>
<dbReference type="PANTHER" id="PTHR35140">
    <property type="entry name" value="MITOTIC CHECK POINT PROTEIN BFA1"/>
    <property type="match status" value="1"/>
</dbReference>
<feature type="compositionally biased region" description="Low complexity" evidence="1">
    <location>
        <begin position="109"/>
        <end position="118"/>
    </location>
</feature>
<feature type="compositionally biased region" description="Polar residues" evidence="1">
    <location>
        <begin position="76"/>
        <end position="95"/>
    </location>
</feature>
<feature type="compositionally biased region" description="Low complexity" evidence="1">
    <location>
        <begin position="449"/>
        <end position="458"/>
    </location>
</feature>
<dbReference type="AlphaFoldDB" id="A0A067MBJ9"/>
<dbReference type="STRING" id="930990.A0A067MBJ9"/>
<dbReference type="OrthoDB" id="19159at2759"/>
<feature type="compositionally biased region" description="Low complexity" evidence="1">
    <location>
        <begin position="997"/>
        <end position="1014"/>
    </location>
</feature>
<feature type="region of interest" description="Disordered" evidence="1">
    <location>
        <begin position="332"/>
        <end position="502"/>
    </location>
</feature>
<feature type="compositionally biased region" description="Polar residues" evidence="1">
    <location>
        <begin position="396"/>
        <end position="416"/>
    </location>
</feature>
<organism evidence="2 3">
    <name type="scientific">Botryobasidium botryosum (strain FD-172 SS1)</name>
    <dbReference type="NCBI Taxonomy" id="930990"/>
    <lineage>
        <taxon>Eukaryota</taxon>
        <taxon>Fungi</taxon>
        <taxon>Dikarya</taxon>
        <taxon>Basidiomycota</taxon>
        <taxon>Agaricomycotina</taxon>
        <taxon>Agaricomycetes</taxon>
        <taxon>Cantharellales</taxon>
        <taxon>Botryobasidiaceae</taxon>
        <taxon>Botryobasidium</taxon>
    </lineage>
</organism>
<feature type="compositionally biased region" description="Polar residues" evidence="1">
    <location>
        <begin position="826"/>
        <end position="844"/>
    </location>
</feature>
<feature type="region of interest" description="Disordered" evidence="1">
    <location>
        <begin position="109"/>
        <end position="139"/>
    </location>
</feature>
<feature type="region of interest" description="Disordered" evidence="1">
    <location>
        <begin position="1"/>
        <end position="95"/>
    </location>
</feature>
<feature type="compositionally biased region" description="Low complexity" evidence="1">
    <location>
        <begin position="479"/>
        <end position="491"/>
    </location>
</feature>
<accession>A0A067MBJ9</accession>
<feature type="compositionally biased region" description="Gly residues" evidence="1">
    <location>
        <begin position="526"/>
        <end position="543"/>
    </location>
</feature>
<feature type="compositionally biased region" description="Pro residues" evidence="1">
    <location>
        <begin position="419"/>
        <end position="429"/>
    </location>
</feature>
<dbReference type="PANTHER" id="PTHR35140:SF1">
    <property type="entry name" value="MITOTIC CHECK POINT PROTEIN BFA1"/>
    <property type="match status" value="1"/>
</dbReference>
<feature type="region of interest" description="Disordered" evidence="1">
    <location>
        <begin position="616"/>
        <end position="673"/>
    </location>
</feature>
<feature type="compositionally biased region" description="Low complexity" evidence="1">
    <location>
        <begin position="621"/>
        <end position="661"/>
    </location>
</feature>
<keyword evidence="3" id="KW-1185">Reference proteome</keyword>
<evidence type="ECO:0000313" key="2">
    <source>
        <dbReference type="EMBL" id="KDQ12929.1"/>
    </source>
</evidence>
<protein>
    <recommendedName>
        <fullName evidence="4">Protein byr4</fullName>
    </recommendedName>
</protein>
<dbReference type="InParanoid" id="A0A067MBJ9"/>
<feature type="region of interest" description="Disordered" evidence="1">
    <location>
        <begin position="978"/>
        <end position="1035"/>
    </location>
</feature>
<dbReference type="GO" id="GO:1990334">
    <property type="term" value="C:Bfa1-Bub2 complex"/>
    <property type="evidence" value="ECO:0007669"/>
    <property type="project" value="InterPro"/>
</dbReference>
<dbReference type="EMBL" id="KL198047">
    <property type="protein sequence ID" value="KDQ12929.1"/>
    <property type="molecule type" value="Genomic_DNA"/>
</dbReference>
<feature type="region of interest" description="Disordered" evidence="1">
    <location>
        <begin position="242"/>
        <end position="265"/>
    </location>
</feature>
<sequence>MTSILPLVPAPSPQIREEWPDADFDLPEGHSIFDQAPDSDNDESIHSSSSKAGPRIQEEEEEDWDLEFAPQPKPSLPSSAPLTFTGTVTRLGSNPKLSVEVWDDDLDAPLLPKLPVKPQSADDEPNWDADDDDDEGGNASTIKVSRLQVQLSAGLVPATAPSDPSPSTPPSTSVPFPSHIDDSDDIEDAFALPTDLDHLSLRPLPHRLSKPSLDSIWDTTTSYSSEGASSFGFSRNHASPATSAEFDTLTDDSSDVLPEDPDTELEGLLLPDSLLPADLLRILDTKKKAQAAHPPLIVGDTGRKKTYAQAVSPDDDFEIGLCIGDDSELSPTRLRSFGLSRGTRGTYNPVKPKKPGATPPRGSAYARPPSRTRTHTAPAVSSVSTASGPLRAKSPGFTSLRSRPTTSFRHATSATSIFPPVPTPTPPPARALTLTGAIPPPTSSHHHAQTSSASSNSSLLVPRPPSAMKHQKSASRLQSPTSTIGIASSGTGASGGVGGPRRLLRKASLSGLPDEYHRTYPATSGGASGSGAGTVSGGSGSGSAGYDAPTASSRARQHQQPQHHLLERNLVPPTRPSTPSASTAALRLTMPTSSSRLKARAPITNIFPASPAVATHPRALSPIPSSHPHSSSDTRPPSSSSTSTTTPTPTASPFSPFSASGSGTGTGAKPAAVRVLRKPRKARVYGDGTELDWIEDLSVEREKERRFTVDAKDRSGVAGMSANTSASGNAGERRRVSGSGSSSGSLTIGKRVGLSASNAGTTAGTKRPGSSASNYSNIIEPPKYPASSLRHKARIDFSTAKPSSQRQLQLQHQPSHSQLQVQPQSRHSTVSAPLDNLTVNTASTPRRKKSNRKKPTLIRNLGGAGAPKVVGDMKWNPGTLRWEGNDSVLRDFESHANTFSRPALITHLTGTSSVGALGSPTGFASGARVVGNMLFDPSRMCWVSRHPEEEEVDVFAGLDEEDEEDAKGGTIRAILKVGEGNAHESPSRAGSLSQTHTRTGSESETESVSASSRRGSFGGVSARESMGSVMTLDEGSIPDVDEELLKASRAAEERHRSEMKGWVVSLGRKRGGDVSAALREREPDRGYLFDIRALATRKY</sequence>
<name>A0A067MBJ9_BOTB1</name>
<feature type="compositionally biased region" description="Low complexity" evidence="1">
    <location>
        <begin position="376"/>
        <end position="387"/>
    </location>
</feature>
<feature type="region of interest" description="Disordered" evidence="1">
    <location>
        <begin position="718"/>
        <end position="864"/>
    </location>
</feature>
<feature type="compositionally biased region" description="Basic residues" evidence="1">
    <location>
        <begin position="845"/>
        <end position="856"/>
    </location>
</feature>
<dbReference type="HOGENOM" id="CLU_009682_0_0_1"/>
<proteinExistence type="predicted"/>
<feature type="region of interest" description="Disordered" evidence="1">
    <location>
        <begin position="515"/>
        <end position="601"/>
    </location>
</feature>
<evidence type="ECO:0000313" key="3">
    <source>
        <dbReference type="Proteomes" id="UP000027195"/>
    </source>
</evidence>
<feature type="compositionally biased region" description="Polar residues" evidence="1">
    <location>
        <begin position="550"/>
        <end position="562"/>
    </location>
</feature>
<dbReference type="GO" id="GO:0001100">
    <property type="term" value="P:negative regulation of exit from mitosis"/>
    <property type="evidence" value="ECO:0007669"/>
    <property type="project" value="InterPro"/>
</dbReference>
<reference evidence="3" key="1">
    <citation type="journal article" date="2014" name="Proc. Natl. Acad. Sci. U.S.A.">
        <title>Extensive sampling of basidiomycete genomes demonstrates inadequacy of the white-rot/brown-rot paradigm for wood decay fungi.</title>
        <authorList>
            <person name="Riley R."/>
            <person name="Salamov A.A."/>
            <person name="Brown D.W."/>
            <person name="Nagy L.G."/>
            <person name="Floudas D."/>
            <person name="Held B.W."/>
            <person name="Levasseur A."/>
            <person name="Lombard V."/>
            <person name="Morin E."/>
            <person name="Otillar R."/>
            <person name="Lindquist E.A."/>
            <person name="Sun H."/>
            <person name="LaButti K.M."/>
            <person name="Schmutz J."/>
            <person name="Jabbour D."/>
            <person name="Luo H."/>
            <person name="Baker S.E."/>
            <person name="Pisabarro A.G."/>
            <person name="Walton J.D."/>
            <person name="Blanchette R.A."/>
            <person name="Henrissat B."/>
            <person name="Martin F."/>
            <person name="Cullen D."/>
            <person name="Hibbett D.S."/>
            <person name="Grigoriev I.V."/>
        </authorList>
    </citation>
    <scope>NUCLEOTIDE SEQUENCE [LARGE SCALE GENOMIC DNA]</scope>
    <source>
        <strain evidence="3">FD-172 SS1</strain>
    </source>
</reference>
<feature type="compositionally biased region" description="Low complexity" evidence="1">
    <location>
        <begin position="802"/>
        <end position="825"/>
    </location>
</feature>
<feature type="compositionally biased region" description="Low complexity" evidence="1">
    <location>
        <begin position="577"/>
        <end position="589"/>
    </location>
</feature>
<dbReference type="GO" id="GO:0044732">
    <property type="term" value="C:mitotic spindle pole body"/>
    <property type="evidence" value="ECO:0007669"/>
    <property type="project" value="TreeGrafter"/>
</dbReference>
<feature type="compositionally biased region" description="Acidic residues" evidence="1">
    <location>
        <begin position="248"/>
        <end position="265"/>
    </location>
</feature>
<evidence type="ECO:0000256" key="1">
    <source>
        <dbReference type="SAM" id="MobiDB-lite"/>
    </source>
</evidence>
<dbReference type="Proteomes" id="UP000027195">
    <property type="component" value="Unassembled WGS sequence"/>
</dbReference>
<feature type="region of interest" description="Disordered" evidence="1">
    <location>
        <begin position="156"/>
        <end position="184"/>
    </location>
</feature>
<feature type="compositionally biased region" description="Acidic residues" evidence="1">
    <location>
        <begin position="121"/>
        <end position="136"/>
    </location>
</feature>
<evidence type="ECO:0008006" key="4">
    <source>
        <dbReference type="Google" id="ProtNLM"/>
    </source>
</evidence>